<keyword evidence="3" id="KW-1185">Reference proteome</keyword>
<organism evidence="2 3">
    <name type="scientific">Arachis hypogaea</name>
    <name type="common">Peanut</name>
    <dbReference type="NCBI Taxonomy" id="3818"/>
    <lineage>
        <taxon>Eukaryota</taxon>
        <taxon>Viridiplantae</taxon>
        <taxon>Streptophyta</taxon>
        <taxon>Embryophyta</taxon>
        <taxon>Tracheophyta</taxon>
        <taxon>Spermatophyta</taxon>
        <taxon>Magnoliopsida</taxon>
        <taxon>eudicotyledons</taxon>
        <taxon>Gunneridae</taxon>
        <taxon>Pentapetalae</taxon>
        <taxon>rosids</taxon>
        <taxon>fabids</taxon>
        <taxon>Fabales</taxon>
        <taxon>Fabaceae</taxon>
        <taxon>Papilionoideae</taxon>
        <taxon>50 kb inversion clade</taxon>
        <taxon>dalbergioids sensu lato</taxon>
        <taxon>Dalbergieae</taxon>
        <taxon>Pterocarpus clade</taxon>
        <taxon>Arachis</taxon>
    </lineage>
</organism>
<protein>
    <submittedName>
        <fullName evidence="2">Uncharacterized protein</fullName>
    </submittedName>
</protein>
<dbReference type="AlphaFoldDB" id="A0A445D0P1"/>
<gene>
    <name evidence="2" type="ORF">Ahy_A05g022407</name>
</gene>
<sequence length="149" mass="16816">MDSGSILFVESNNQLQVSNRNLNNYTQLNPTMKEKGRAKQCWPRGSGFTGAQWLAAAVEVEQGSREDRGERRGRGKEKREEKGRGEKEKEKEETKWVSGHTLCPGHFHVPNWMIGVSAAILRTQSIKQTNSNNTNKRMIIINSSSSQNN</sequence>
<evidence type="ECO:0000256" key="1">
    <source>
        <dbReference type="SAM" id="MobiDB-lite"/>
    </source>
</evidence>
<proteinExistence type="predicted"/>
<name>A0A445D0P1_ARAHY</name>
<evidence type="ECO:0000313" key="3">
    <source>
        <dbReference type="Proteomes" id="UP000289738"/>
    </source>
</evidence>
<evidence type="ECO:0000313" key="2">
    <source>
        <dbReference type="EMBL" id="RYR56718.1"/>
    </source>
</evidence>
<comment type="caution">
    <text evidence="2">The sequence shown here is derived from an EMBL/GenBank/DDBJ whole genome shotgun (WGS) entry which is preliminary data.</text>
</comment>
<feature type="region of interest" description="Disordered" evidence="1">
    <location>
        <begin position="59"/>
        <end position="101"/>
    </location>
</feature>
<feature type="compositionally biased region" description="Basic and acidic residues" evidence="1">
    <location>
        <begin position="62"/>
        <end position="95"/>
    </location>
</feature>
<dbReference type="Proteomes" id="UP000289738">
    <property type="component" value="Chromosome A05"/>
</dbReference>
<accession>A0A445D0P1</accession>
<reference evidence="2 3" key="1">
    <citation type="submission" date="2019-01" db="EMBL/GenBank/DDBJ databases">
        <title>Sequencing of cultivated peanut Arachis hypogaea provides insights into genome evolution and oil improvement.</title>
        <authorList>
            <person name="Chen X."/>
        </authorList>
    </citation>
    <scope>NUCLEOTIDE SEQUENCE [LARGE SCALE GENOMIC DNA]</scope>
    <source>
        <strain evidence="3">cv. Fuhuasheng</strain>
        <tissue evidence="2">Leaves</tissue>
    </source>
</reference>
<dbReference type="EMBL" id="SDMP01000005">
    <property type="protein sequence ID" value="RYR56718.1"/>
    <property type="molecule type" value="Genomic_DNA"/>
</dbReference>